<protein>
    <submittedName>
        <fullName evidence="2">Metal-binding protein</fullName>
    </submittedName>
</protein>
<sequence length="167" mass="17877">MYPTSTTPAPHARRRTLLTALALAPLATLVPLAVRAEAGPANVIDLWKTRTCGCCGDWVKHVEQNGFTVRVHEVDDTAPIRRRMGIAQELGSCHTGLVGGYALEGHVPASSIQRLLAEKPDAVGLVVPGMPVGSPGMDGPVYQGQVQPYDVLLVRKWGQPVVFDSFS</sequence>
<accession>A0A2V1K649</accession>
<gene>
    <name evidence="2" type="ORF">DD235_03035</name>
</gene>
<dbReference type="Pfam" id="PF04214">
    <property type="entry name" value="DUF411"/>
    <property type="match status" value="1"/>
</dbReference>
<keyword evidence="3" id="KW-1185">Reference proteome</keyword>
<dbReference type="AlphaFoldDB" id="A0A2V1K649"/>
<keyword evidence="1" id="KW-0732">Signal</keyword>
<dbReference type="RefSeq" id="WP_109060551.1">
    <property type="nucleotide sequence ID" value="NZ_QETA01000001.1"/>
</dbReference>
<feature type="chain" id="PRO_5015951771" evidence="1">
    <location>
        <begin position="37"/>
        <end position="167"/>
    </location>
</feature>
<dbReference type="Proteomes" id="UP000245212">
    <property type="component" value="Unassembled WGS sequence"/>
</dbReference>
<dbReference type="EMBL" id="QETA01000001">
    <property type="protein sequence ID" value="PWF25149.1"/>
    <property type="molecule type" value="Genomic_DNA"/>
</dbReference>
<dbReference type="InterPro" id="IPR007332">
    <property type="entry name" value="DUF411"/>
</dbReference>
<feature type="signal peptide" evidence="1">
    <location>
        <begin position="1"/>
        <end position="36"/>
    </location>
</feature>
<reference evidence="3" key="1">
    <citation type="submission" date="2018-05" db="EMBL/GenBank/DDBJ databases">
        <authorList>
            <person name="Li Y."/>
        </authorList>
    </citation>
    <scope>NUCLEOTIDE SEQUENCE [LARGE SCALE GENOMIC DNA]</scope>
    <source>
        <strain evidence="3">3d-2-2</strain>
    </source>
</reference>
<evidence type="ECO:0000256" key="1">
    <source>
        <dbReference type="SAM" id="SignalP"/>
    </source>
</evidence>
<organism evidence="2 3">
    <name type="scientific">Corticimicrobacter populi</name>
    <dbReference type="NCBI Taxonomy" id="2175229"/>
    <lineage>
        <taxon>Bacteria</taxon>
        <taxon>Pseudomonadati</taxon>
        <taxon>Pseudomonadota</taxon>
        <taxon>Betaproteobacteria</taxon>
        <taxon>Burkholderiales</taxon>
        <taxon>Alcaligenaceae</taxon>
        <taxon>Corticimicrobacter</taxon>
    </lineage>
</organism>
<evidence type="ECO:0000313" key="2">
    <source>
        <dbReference type="EMBL" id="PWF25149.1"/>
    </source>
</evidence>
<comment type="caution">
    <text evidence="2">The sequence shown here is derived from an EMBL/GenBank/DDBJ whole genome shotgun (WGS) entry which is preliminary data.</text>
</comment>
<name>A0A2V1K649_9BURK</name>
<evidence type="ECO:0000313" key="3">
    <source>
        <dbReference type="Proteomes" id="UP000245212"/>
    </source>
</evidence>
<proteinExistence type="predicted"/>